<dbReference type="EMBL" id="JACWZZ010000001">
    <property type="protein sequence ID" value="MBD2714083.1"/>
    <property type="molecule type" value="Genomic_DNA"/>
</dbReference>
<comment type="caution">
    <text evidence="1">The sequence shown here is derived from an EMBL/GenBank/DDBJ whole genome shotgun (WGS) entry which is preliminary data.</text>
</comment>
<dbReference type="RefSeq" id="WP_190783197.1">
    <property type="nucleotide sequence ID" value="NZ_JACWZZ010000001.1"/>
</dbReference>
<keyword evidence="2" id="KW-1185">Reference proteome</keyword>
<proteinExistence type="predicted"/>
<evidence type="ECO:0000313" key="2">
    <source>
        <dbReference type="Proteomes" id="UP000642468"/>
    </source>
</evidence>
<evidence type="ECO:0000313" key="1">
    <source>
        <dbReference type="EMBL" id="MBD2714083.1"/>
    </source>
</evidence>
<name>A0ABR8JBU4_9BACT</name>
<gene>
    <name evidence="1" type="ORF">IC231_03435</name>
</gene>
<reference evidence="1 2" key="1">
    <citation type="submission" date="2020-09" db="EMBL/GenBank/DDBJ databases">
        <authorList>
            <person name="Kim M.K."/>
        </authorList>
    </citation>
    <scope>NUCLEOTIDE SEQUENCE [LARGE SCALE GENOMIC DNA]</scope>
    <source>
        <strain evidence="1 2">BT646</strain>
    </source>
</reference>
<accession>A0ABR8JBU4</accession>
<dbReference type="Proteomes" id="UP000642468">
    <property type="component" value="Unassembled WGS sequence"/>
</dbReference>
<sequence>MKNRIAILAVGIMLLATTGASPKIKAQNEEMVWSYILAQNMRKVGTLTNPGIIITAPFEFPKSHALVFDDRNNRVLKQFEGYLAKLIKQGDESGPLSDWGFHIMEKKYAESNGFDSESEAKERRKETEDYFKESRPGLSRVSMYRYWYYKY</sequence>
<protein>
    <submittedName>
        <fullName evidence="1">Uncharacterized protein</fullName>
    </submittedName>
</protein>
<organism evidence="1 2">
    <name type="scientific">Hymenobacter duratus</name>
    <dbReference type="NCBI Taxonomy" id="2771356"/>
    <lineage>
        <taxon>Bacteria</taxon>
        <taxon>Pseudomonadati</taxon>
        <taxon>Bacteroidota</taxon>
        <taxon>Cytophagia</taxon>
        <taxon>Cytophagales</taxon>
        <taxon>Hymenobacteraceae</taxon>
        <taxon>Hymenobacter</taxon>
    </lineage>
</organism>